<gene>
    <name evidence="1" type="primary">axe1-6A_3</name>
    <name evidence="1" type="ORF">BEH84_00026</name>
</gene>
<reference evidence="1 2" key="1">
    <citation type="submission" date="2016-07" db="EMBL/GenBank/DDBJ databases">
        <title>Characterization of isolates of Eisenbergiella tayi derived from blood cultures, using whole genome sequencing.</title>
        <authorList>
            <person name="Burdz T."/>
            <person name="Wiebe D."/>
            <person name="Huynh C."/>
            <person name="Bernard K."/>
        </authorList>
    </citation>
    <scope>NUCLEOTIDE SEQUENCE [LARGE SCALE GENOMIC DNA]</scope>
    <source>
        <strain evidence="1 2">NML 120489</strain>
    </source>
</reference>
<dbReference type="Gene3D" id="2.60.40.10">
    <property type="entry name" value="Immunoglobulins"/>
    <property type="match status" value="1"/>
</dbReference>
<protein>
    <submittedName>
        <fullName evidence="1">Carbohydrate acetyl esterase/feruloyl esterase</fullName>
    </submittedName>
</protein>
<dbReference type="EMBL" id="MCGI01000001">
    <property type="protein sequence ID" value="ODM12319.1"/>
    <property type="molecule type" value="Genomic_DNA"/>
</dbReference>
<dbReference type="RefSeq" id="WP_044970100.1">
    <property type="nucleotide sequence ID" value="NZ_DBFYTC010000254.1"/>
</dbReference>
<evidence type="ECO:0000313" key="1">
    <source>
        <dbReference type="EMBL" id="ODM12319.1"/>
    </source>
</evidence>
<dbReference type="InterPro" id="IPR029058">
    <property type="entry name" value="AB_hydrolase_fold"/>
</dbReference>
<dbReference type="AlphaFoldDB" id="A0A1E3AUG0"/>
<dbReference type="Gene3D" id="3.40.50.1820">
    <property type="entry name" value="alpha/beta hydrolase"/>
    <property type="match status" value="1"/>
</dbReference>
<accession>A0A1E3AUG0</accession>
<dbReference type="InterPro" id="IPR014756">
    <property type="entry name" value="Ig_E-set"/>
</dbReference>
<dbReference type="Pfam" id="PF00756">
    <property type="entry name" value="Esterase"/>
    <property type="match status" value="1"/>
</dbReference>
<proteinExistence type="predicted"/>
<organism evidence="1 2">
    <name type="scientific">Eisenbergiella tayi</name>
    <dbReference type="NCBI Taxonomy" id="1432052"/>
    <lineage>
        <taxon>Bacteria</taxon>
        <taxon>Bacillati</taxon>
        <taxon>Bacillota</taxon>
        <taxon>Clostridia</taxon>
        <taxon>Lachnospirales</taxon>
        <taxon>Lachnospiraceae</taxon>
        <taxon>Eisenbergiella</taxon>
    </lineage>
</organism>
<name>A0A1E3AUG0_9FIRM</name>
<evidence type="ECO:0000313" key="2">
    <source>
        <dbReference type="Proteomes" id="UP000095003"/>
    </source>
</evidence>
<dbReference type="InterPro" id="IPR050583">
    <property type="entry name" value="Mycobacterial_A85_antigen"/>
</dbReference>
<dbReference type="SUPFAM" id="SSF81296">
    <property type="entry name" value="E set domains"/>
    <property type="match status" value="1"/>
</dbReference>
<comment type="caution">
    <text evidence="1">The sequence shown here is derived from an EMBL/GenBank/DDBJ whole genome shotgun (WGS) entry which is preliminary data.</text>
</comment>
<dbReference type="InterPro" id="IPR000801">
    <property type="entry name" value="Esterase-like"/>
</dbReference>
<dbReference type="InterPro" id="IPR013783">
    <property type="entry name" value="Ig-like_fold"/>
</dbReference>
<dbReference type="PANTHER" id="PTHR48098">
    <property type="entry name" value="ENTEROCHELIN ESTERASE-RELATED"/>
    <property type="match status" value="1"/>
</dbReference>
<dbReference type="Proteomes" id="UP000095003">
    <property type="component" value="Unassembled WGS sequence"/>
</dbReference>
<dbReference type="GeneID" id="93303390"/>
<sequence>MKNYFNGYNAGPMDFGQPEQHKKDGNSSSAVTLLEEGGVRFRIYEQGVNSVKVQFDDEENEVRYPLVKDRDGYWSLELYDIPAGIHIIRWYFDGEEKLCTTAPVIFYGNGARNYIDVPDEKADCYILKDVPHGSVRREYYYSSVTEQFRICWVYTPPFYDESRKSYPVLYALNGGEENETAWLWPGKINLILDNLTAENKIEDMLVVMTAGYVFARDKIRNNAILENFSALMEQDVIPFIEDKYRVIPCKEYRAIAGNSLGASQAQWTAFNHPELFDYIGVFSGRILEELPGQRGHYSPADFFIEENADIFNAQHKLLFYARGTEEYAQQQEKEMEELKKRHIEAIFYSCEGNHSWMVSRQAMLYFLPLLFREESEKQQR</sequence>
<dbReference type="SUPFAM" id="SSF53474">
    <property type="entry name" value="alpha/beta-Hydrolases"/>
    <property type="match status" value="1"/>
</dbReference>
<dbReference type="PANTHER" id="PTHR48098:SF1">
    <property type="entry name" value="DIACYLGLYCEROL ACYLTRANSFERASE_MYCOLYLTRANSFERASE AG85A"/>
    <property type="match status" value="1"/>
</dbReference>
<dbReference type="GO" id="GO:0016747">
    <property type="term" value="F:acyltransferase activity, transferring groups other than amino-acyl groups"/>
    <property type="evidence" value="ECO:0007669"/>
    <property type="project" value="TreeGrafter"/>
</dbReference>